<dbReference type="EMBL" id="BK032659">
    <property type="protein sequence ID" value="DAF53616.1"/>
    <property type="molecule type" value="Genomic_DNA"/>
</dbReference>
<protein>
    <recommendedName>
        <fullName evidence="2">Topoisomerase</fullName>
    </recommendedName>
</protein>
<sequence length="56" mass="6655">MEYTKDFILAIENLKIDILKKSDGLYDYELSGIKKHARDLYETLVWLQYAAEENKN</sequence>
<evidence type="ECO:0000313" key="1">
    <source>
        <dbReference type="EMBL" id="DAF53616.1"/>
    </source>
</evidence>
<organism evidence="1">
    <name type="scientific">Siphoviridae sp. ctfM019</name>
    <dbReference type="NCBI Taxonomy" id="2827908"/>
    <lineage>
        <taxon>Viruses</taxon>
        <taxon>Duplodnaviria</taxon>
        <taxon>Heunggongvirae</taxon>
        <taxon>Uroviricota</taxon>
        <taxon>Caudoviricetes</taxon>
    </lineage>
</organism>
<name>A0A8S5SRP1_9CAUD</name>
<proteinExistence type="predicted"/>
<reference evidence="1" key="1">
    <citation type="journal article" date="2021" name="Proc. Natl. Acad. Sci. U.S.A.">
        <title>A Catalog of Tens of Thousands of Viruses from Human Metagenomes Reveals Hidden Associations with Chronic Diseases.</title>
        <authorList>
            <person name="Tisza M.J."/>
            <person name="Buck C.B."/>
        </authorList>
    </citation>
    <scope>NUCLEOTIDE SEQUENCE</scope>
    <source>
        <strain evidence="1">CtfM019</strain>
    </source>
</reference>
<accession>A0A8S5SRP1</accession>
<evidence type="ECO:0008006" key="2">
    <source>
        <dbReference type="Google" id="ProtNLM"/>
    </source>
</evidence>